<sequence length="262" mass="27719">MYVAHFARAALVLLVVLLCAHAQAEGIPKLKPEAETDSVLGGPPTREFGVPQPKPGHSQTVGGAGETRQAESDQKNSAAAAPVLCGLKNAEYSQVEPIVGENGCGIPAPVLVESFGLAGNQISLSRSATLSCGFSKTLGEWVRKDLNRIAKEHLNTTLGTLVTGPGYVCRRRNNQPDGKLSEHALGTAIDITAFQTADGKTVSVEKDWGTETPKGRFLSDVHASACARFTTVLGPDVDPNHKSHFHLDIGCHGQACTYLICQ</sequence>
<dbReference type="InterPro" id="IPR009683">
    <property type="entry name" value="Extensin-like_C"/>
</dbReference>
<dbReference type="Proteomes" id="UP000320593">
    <property type="component" value="Unassembled WGS sequence"/>
</dbReference>
<dbReference type="RefSeq" id="WP_145341194.1">
    <property type="nucleotide sequence ID" value="NZ_SMLY01000086.1"/>
</dbReference>
<dbReference type="EMBL" id="VLLF01000002">
    <property type="protein sequence ID" value="TWI90161.1"/>
    <property type="molecule type" value="Genomic_DNA"/>
</dbReference>
<evidence type="ECO:0000313" key="4">
    <source>
        <dbReference type="EMBL" id="TWI90161.1"/>
    </source>
</evidence>
<protein>
    <recommendedName>
        <fullName evidence="3">Extensin-like C-terminal domain-containing protein</fullName>
    </recommendedName>
</protein>
<feature type="chain" id="PRO_5022064641" description="Extensin-like C-terminal domain-containing protein" evidence="2">
    <location>
        <begin position="25"/>
        <end position="262"/>
    </location>
</feature>
<evidence type="ECO:0000313" key="5">
    <source>
        <dbReference type="Proteomes" id="UP000320593"/>
    </source>
</evidence>
<accession>A0A562T967</accession>
<feature type="region of interest" description="Disordered" evidence="1">
    <location>
        <begin position="34"/>
        <end position="75"/>
    </location>
</feature>
<dbReference type="OrthoDB" id="9809788at2"/>
<feature type="signal peptide" evidence="2">
    <location>
        <begin position="1"/>
        <end position="24"/>
    </location>
</feature>
<keyword evidence="5" id="KW-1185">Reference proteome</keyword>
<feature type="domain" description="Extensin-like C-terminal" evidence="3">
    <location>
        <begin position="89"/>
        <end position="253"/>
    </location>
</feature>
<dbReference type="Pfam" id="PF06904">
    <property type="entry name" value="Extensin-like_C"/>
    <property type="match status" value="1"/>
</dbReference>
<organism evidence="4 5">
    <name type="scientific">Roseibium hamelinense</name>
    <dbReference type="NCBI Taxonomy" id="150831"/>
    <lineage>
        <taxon>Bacteria</taxon>
        <taxon>Pseudomonadati</taxon>
        <taxon>Pseudomonadota</taxon>
        <taxon>Alphaproteobacteria</taxon>
        <taxon>Hyphomicrobiales</taxon>
        <taxon>Stappiaceae</taxon>
        <taxon>Roseibium</taxon>
    </lineage>
</organism>
<evidence type="ECO:0000256" key="2">
    <source>
        <dbReference type="SAM" id="SignalP"/>
    </source>
</evidence>
<gene>
    <name evidence="4" type="ORF">JM93_01138</name>
</gene>
<dbReference type="AlphaFoldDB" id="A0A562T967"/>
<proteinExistence type="predicted"/>
<reference evidence="4 5" key="1">
    <citation type="submission" date="2019-07" db="EMBL/GenBank/DDBJ databases">
        <title>Genomic Encyclopedia of Archaeal and Bacterial Type Strains, Phase II (KMG-II): from individual species to whole genera.</title>
        <authorList>
            <person name="Goeker M."/>
        </authorList>
    </citation>
    <scope>NUCLEOTIDE SEQUENCE [LARGE SCALE GENOMIC DNA]</scope>
    <source>
        <strain evidence="4 5">ATCC BAA-252</strain>
    </source>
</reference>
<comment type="caution">
    <text evidence="4">The sequence shown here is derived from an EMBL/GenBank/DDBJ whole genome shotgun (WGS) entry which is preliminary data.</text>
</comment>
<evidence type="ECO:0000256" key="1">
    <source>
        <dbReference type="SAM" id="MobiDB-lite"/>
    </source>
</evidence>
<keyword evidence="2" id="KW-0732">Signal</keyword>
<name>A0A562T967_9HYPH</name>
<evidence type="ECO:0000259" key="3">
    <source>
        <dbReference type="Pfam" id="PF06904"/>
    </source>
</evidence>